<keyword evidence="8" id="KW-0378">Hydrolase</keyword>
<dbReference type="NCBIfam" id="TIGR00084">
    <property type="entry name" value="ruvA"/>
    <property type="match status" value="1"/>
</dbReference>
<keyword evidence="8" id="KW-0067">ATP-binding</keyword>
<name>A0A840DIS6_9MICO</name>
<gene>
    <name evidence="6" type="primary">ruvA</name>
    <name evidence="8" type="ORF">F5897_000977</name>
</gene>
<dbReference type="SMART" id="SM00278">
    <property type="entry name" value="HhH1"/>
    <property type="match status" value="2"/>
</dbReference>
<evidence type="ECO:0000259" key="7">
    <source>
        <dbReference type="SMART" id="SM00278"/>
    </source>
</evidence>
<feature type="domain" description="Helix-hairpin-helix DNA-binding motif class 1" evidence="7">
    <location>
        <begin position="107"/>
        <end position="126"/>
    </location>
</feature>
<dbReference type="Pfam" id="PF07499">
    <property type="entry name" value="RuvA_C"/>
    <property type="match status" value="1"/>
</dbReference>
<dbReference type="InterPro" id="IPR000085">
    <property type="entry name" value="RuvA"/>
</dbReference>
<dbReference type="GO" id="GO:0006281">
    <property type="term" value="P:DNA repair"/>
    <property type="evidence" value="ECO:0007669"/>
    <property type="project" value="UniProtKB-UniRule"/>
</dbReference>
<dbReference type="GO" id="GO:0000400">
    <property type="term" value="F:four-way junction DNA binding"/>
    <property type="evidence" value="ECO:0007669"/>
    <property type="project" value="UniProtKB-UniRule"/>
</dbReference>
<keyword evidence="8" id="KW-0547">Nucleotide-binding</keyword>
<evidence type="ECO:0000256" key="3">
    <source>
        <dbReference type="ARBA" id="ARBA00023125"/>
    </source>
</evidence>
<evidence type="ECO:0000256" key="4">
    <source>
        <dbReference type="ARBA" id="ARBA00023172"/>
    </source>
</evidence>
<dbReference type="Gene3D" id="1.10.150.20">
    <property type="entry name" value="5' to 3' exonuclease, C-terminal subdomain"/>
    <property type="match status" value="1"/>
</dbReference>
<reference evidence="8" key="1">
    <citation type="submission" date="2020-08" db="EMBL/GenBank/DDBJ databases">
        <title>Sequencing the genomes of 1000 actinobacteria strains.</title>
        <authorList>
            <person name="Klenk H.-P."/>
        </authorList>
    </citation>
    <scope>NUCLEOTIDE SEQUENCE [LARGE SCALE GENOMIC DNA]</scope>
    <source>
        <strain evidence="8">DSM 27064</strain>
    </source>
</reference>
<keyword evidence="5 6" id="KW-0234">DNA repair</keyword>
<keyword evidence="8" id="KW-0347">Helicase</keyword>
<comment type="subcellular location">
    <subcellularLocation>
        <location evidence="6">Cytoplasm</location>
    </subcellularLocation>
</comment>
<feature type="region of interest" description="Domain III" evidence="6">
    <location>
        <begin position="151"/>
        <end position="201"/>
    </location>
</feature>
<dbReference type="SUPFAM" id="SSF46929">
    <property type="entry name" value="DNA helicase RuvA subunit, C-terminal domain"/>
    <property type="match status" value="1"/>
</dbReference>
<dbReference type="GO" id="GO:0005524">
    <property type="term" value="F:ATP binding"/>
    <property type="evidence" value="ECO:0007669"/>
    <property type="project" value="InterPro"/>
</dbReference>
<dbReference type="InterPro" id="IPR011114">
    <property type="entry name" value="RuvA_C"/>
</dbReference>
<evidence type="ECO:0000256" key="1">
    <source>
        <dbReference type="ARBA" id="ARBA00022490"/>
    </source>
</evidence>
<keyword evidence="1 6" id="KW-0963">Cytoplasm</keyword>
<protein>
    <recommendedName>
        <fullName evidence="6">Holliday junction branch migration complex subunit RuvA</fullName>
    </recommendedName>
</protein>
<dbReference type="Gene3D" id="2.40.50.140">
    <property type="entry name" value="Nucleic acid-binding proteins"/>
    <property type="match status" value="1"/>
</dbReference>
<dbReference type="Pfam" id="PF01330">
    <property type="entry name" value="RuvA_N"/>
    <property type="match status" value="1"/>
</dbReference>
<dbReference type="RefSeq" id="WP_183304680.1">
    <property type="nucleotide sequence ID" value="NZ_JACIFD010000008.1"/>
</dbReference>
<keyword evidence="4 6" id="KW-0233">DNA recombination</keyword>
<dbReference type="Gene3D" id="1.10.8.10">
    <property type="entry name" value="DNA helicase RuvA subunit, C-terminal domain"/>
    <property type="match status" value="1"/>
</dbReference>
<proteinExistence type="inferred from homology"/>
<dbReference type="InterPro" id="IPR012340">
    <property type="entry name" value="NA-bd_OB-fold"/>
</dbReference>
<dbReference type="HAMAP" id="MF_00031">
    <property type="entry name" value="DNA_HJ_migration_RuvA"/>
    <property type="match status" value="1"/>
</dbReference>
<keyword evidence="9" id="KW-1185">Reference proteome</keyword>
<dbReference type="GO" id="GO:0016787">
    <property type="term" value="F:hydrolase activity"/>
    <property type="evidence" value="ECO:0007669"/>
    <property type="project" value="UniProtKB-KW"/>
</dbReference>
<dbReference type="GO" id="GO:0006310">
    <property type="term" value="P:DNA recombination"/>
    <property type="evidence" value="ECO:0007669"/>
    <property type="project" value="UniProtKB-UniRule"/>
</dbReference>
<sequence length="201" mass="20321">MIASVSGIVAARSADWVVVETSGVGYRIETPSGVAASCHVGESVKLHTQLVVREDSHTLYGFGSTEALEMFNVLLQVNGVGPRSALGVLSLLEPQEIAAAVAAEDPKPFTRVSGIGPKSAKMILVSLAGKLDRFAAAQGGAEAISASSAAADIPAQVVAALAGLGWQEKDAVAAVADAQAAGAGEDNAALLKAALLLLHNR</sequence>
<comment type="caution">
    <text evidence="8">The sequence shown here is derived from an EMBL/GenBank/DDBJ whole genome shotgun (WGS) entry which is preliminary data.</text>
</comment>
<keyword evidence="3 6" id="KW-0238">DNA-binding</keyword>
<evidence type="ECO:0000313" key="9">
    <source>
        <dbReference type="Proteomes" id="UP000571183"/>
    </source>
</evidence>
<dbReference type="Proteomes" id="UP000571183">
    <property type="component" value="Unassembled WGS sequence"/>
</dbReference>
<comment type="function">
    <text evidence="6">The RuvA-RuvB-RuvC complex processes Holliday junction (HJ) DNA during genetic recombination and DNA repair, while the RuvA-RuvB complex plays an important role in the rescue of blocked DNA replication forks via replication fork reversal (RFR). RuvA specifically binds to HJ cruciform DNA, conferring on it an open structure. The RuvB hexamer acts as an ATP-dependent pump, pulling dsDNA into and through the RuvAB complex. HJ branch migration allows RuvC to scan DNA until it finds its consensus sequence, where it cleaves and resolves the cruciform DNA.</text>
</comment>
<keyword evidence="2 6" id="KW-0227">DNA damage</keyword>
<dbReference type="GO" id="GO:0009378">
    <property type="term" value="F:four-way junction helicase activity"/>
    <property type="evidence" value="ECO:0007669"/>
    <property type="project" value="InterPro"/>
</dbReference>
<dbReference type="SUPFAM" id="SSF47781">
    <property type="entry name" value="RuvA domain 2-like"/>
    <property type="match status" value="1"/>
</dbReference>
<dbReference type="GO" id="GO:0009379">
    <property type="term" value="C:Holliday junction helicase complex"/>
    <property type="evidence" value="ECO:0007669"/>
    <property type="project" value="InterPro"/>
</dbReference>
<evidence type="ECO:0000256" key="5">
    <source>
        <dbReference type="ARBA" id="ARBA00023204"/>
    </source>
</evidence>
<comment type="subunit">
    <text evidence="6">Homotetramer. Forms an RuvA(8)-RuvB(12)-Holliday junction (HJ) complex. HJ DNA is sandwiched between 2 RuvA tetramers; dsDNA enters through RuvA and exits via RuvB. An RuvB hexamer assembles on each DNA strand where it exits the tetramer. Each RuvB hexamer is contacted by two RuvA subunits (via domain III) on 2 adjacent RuvB subunits; this complex drives branch migration. In the full resolvosome a probable DNA-RuvA(4)-RuvB(12)-RuvC(2) complex forms which resolves the HJ.</text>
</comment>
<dbReference type="InterPro" id="IPR010994">
    <property type="entry name" value="RuvA_2-like"/>
</dbReference>
<evidence type="ECO:0000256" key="2">
    <source>
        <dbReference type="ARBA" id="ARBA00022763"/>
    </source>
</evidence>
<dbReference type="SUPFAM" id="SSF50249">
    <property type="entry name" value="Nucleic acid-binding proteins"/>
    <property type="match status" value="1"/>
</dbReference>
<accession>A0A840DIS6</accession>
<comment type="caution">
    <text evidence="6">Lacks conserved residue(s) required for the propagation of feature annotation.</text>
</comment>
<dbReference type="GO" id="GO:0005737">
    <property type="term" value="C:cytoplasm"/>
    <property type="evidence" value="ECO:0007669"/>
    <property type="project" value="UniProtKB-SubCell"/>
</dbReference>
<dbReference type="Pfam" id="PF14520">
    <property type="entry name" value="HHH_5"/>
    <property type="match status" value="1"/>
</dbReference>
<organism evidence="8 9">
    <name type="scientific">Canibacter oris</name>
    <dbReference type="NCBI Taxonomy" id="1365628"/>
    <lineage>
        <taxon>Bacteria</taxon>
        <taxon>Bacillati</taxon>
        <taxon>Actinomycetota</taxon>
        <taxon>Actinomycetes</taxon>
        <taxon>Micrococcales</taxon>
        <taxon>Microbacteriaceae</taxon>
        <taxon>Canibacter</taxon>
    </lineage>
</organism>
<dbReference type="GO" id="GO:0048476">
    <property type="term" value="C:Holliday junction resolvase complex"/>
    <property type="evidence" value="ECO:0007669"/>
    <property type="project" value="UniProtKB-UniRule"/>
</dbReference>
<evidence type="ECO:0000256" key="6">
    <source>
        <dbReference type="HAMAP-Rule" id="MF_00031"/>
    </source>
</evidence>
<comment type="domain">
    <text evidence="6">Has three domains with a flexible linker between the domains II and III and assumes an 'L' shape. Domain III is highly mobile and contacts RuvB.</text>
</comment>
<dbReference type="EMBL" id="JACIFD010000008">
    <property type="protein sequence ID" value="MBB4071665.1"/>
    <property type="molecule type" value="Genomic_DNA"/>
</dbReference>
<comment type="similarity">
    <text evidence="6">Belongs to the RuvA family.</text>
</comment>
<evidence type="ECO:0000313" key="8">
    <source>
        <dbReference type="EMBL" id="MBB4071665.1"/>
    </source>
</evidence>
<feature type="domain" description="Helix-hairpin-helix DNA-binding motif class 1" evidence="7">
    <location>
        <begin position="72"/>
        <end position="91"/>
    </location>
</feature>
<dbReference type="InterPro" id="IPR013849">
    <property type="entry name" value="DNA_helicase_Holl-junc_RuvA_I"/>
</dbReference>
<dbReference type="AlphaFoldDB" id="A0A840DIS6"/>
<dbReference type="InterPro" id="IPR003583">
    <property type="entry name" value="Hlx-hairpin-Hlx_DNA-bd_motif"/>
</dbReference>
<dbReference type="InterPro" id="IPR036267">
    <property type="entry name" value="RuvA_C_sf"/>
</dbReference>